<evidence type="ECO:0000256" key="1">
    <source>
        <dbReference type="SAM" id="MobiDB-lite"/>
    </source>
</evidence>
<protein>
    <submittedName>
        <fullName evidence="2">Uncharacterized protein</fullName>
    </submittedName>
</protein>
<feature type="compositionally biased region" description="Basic residues" evidence="1">
    <location>
        <begin position="99"/>
        <end position="114"/>
    </location>
</feature>
<feature type="compositionally biased region" description="Low complexity" evidence="1">
    <location>
        <begin position="89"/>
        <end position="98"/>
    </location>
</feature>
<sequence>MESAVLGRAPRHSPLAWRGWGLDFRLHSPHPPFSFHFNVRKERFLANPDYTPRDVRSGEDPGRGGSSSAHRAASPLLALAGGSAGNQMLPLSRLSPSRSHCRANRARRGPGPRR</sequence>
<evidence type="ECO:0000313" key="3">
    <source>
        <dbReference type="Proteomes" id="UP000035579"/>
    </source>
</evidence>
<dbReference type="EMBL" id="CP011509">
    <property type="protein sequence ID" value="AKJ03481.1"/>
    <property type="molecule type" value="Genomic_DNA"/>
</dbReference>
<gene>
    <name evidence="2" type="ORF">AA314_05107</name>
</gene>
<feature type="compositionally biased region" description="Basic and acidic residues" evidence="1">
    <location>
        <begin position="51"/>
        <end position="62"/>
    </location>
</feature>
<name>A0AAC8TGF0_9BACT</name>
<dbReference type="Proteomes" id="UP000035579">
    <property type="component" value="Chromosome"/>
</dbReference>
<feature type="region of interest" description="Disordered" evidence="1">
    <location>
        <begin position="46"/>
        <end position="114"/>
    </location>
</feature>
<dbReference type="AlphaFoldDB" id="A0AAC8TGF0"/>
<accession>A0AAC8TGF0</accession>
<feature type="compositionally biased region" description="Low complexity" evidence="1">
    <location>
        <begin position="66"/>
        <end position="81"/>
    </location>
</feature>
<organism evidence="2 3">
    <name type="scientific">Archangium gephyra</name>
    <dbReference type="NCBI Taxonomy" id="48"/>
    <lineage>
        <taxon>Bacteria</taxon>
        <taxon>Pseudomonadati</taxon>
        <taxon>Myxococcota</taxon>
        <taxon>Myxococcia</taxon>
        <taxon>Myxococcales</taxon>
        <taxon>Cystobacterineae</taxon>
        <taxon>Archangiaceae</taxon>
        <taxon>Archangium</taxon>
    </lineage>
</organism>
<dbReference type="KEGG" id="age:AA314_05107"/>
<reference evidence="2 3" key="1">
    <citation type="submission" date="2015-05" db="EMBL/GenBank/DDBJ databases">
        <title>Genome assembly of Archangium gephyra DSM 2261.</title>
        <authorList>
            <person name="Sharma G."/>
            <person name="Subramanian S."/>
        </authorList>
    </citation>
    <scope>NUCLEOTIDE SEQUENCE [LARGE SCALE GENOMIC DNA]</scope>
    <source>
        <strain evidence="2 3">DSM 2261</strain>
    </source>
</reference>
<evidence type="ECO:0000313" key="2">
    <source>
        <dbReference type="EMBL" id="AKJ03481.1"/>
    </source>
</evidence>
<proteinExistence type="predicted"/>